<feature type="region of interest" description="Disordered" evidence="1">
    <location>
        <begin position="1"/>
        <end position="20"/>
    </location>
</feature>
<accession>A0ABN9TF16</accession>
<dbReference type="Proteomes" id="UP001189429">
    <property type="component" value="Unassembled WGS sequence"/>
</dbReference>
<evidence type="ECO:0000313" key="3">
    <source>
        <dbReference type="Proteomes" id="UP001189429"/>
    </source>
</evidence>
<proteinExistence type="predicted"/>
<feature type="non-terminal residue" evidence="2">
    <location>
        <position position="178"/>
    </location>
</feature>
<dbReference type="PANTHER" id="PTHR13677">
    <property type="entry name" value="LD41638P"/>
    <property type="match status" value="1"/>
</dbReference>
<protein>
    <submittedName>
        <fullName evidence="2">Uncharacterized protein</fullName>
    </submittedName>
</protein>
<evidence type="ECO:0000256" key="1">
    <source>
        <dbReference type="SAM" id="MobiDB-lite"/>
    </source>
</evidence>
<evidence type="ECO:0000313" key="2">
    <source>
        <dbReference type="EMBL" id="CAK0844346.1"/>
    </source>
</evidence>
<keyword evidence="3" id="KW-1185">Reference proteome</keyword>
<name>A0ABN9TF16_9DINO</name>
<dbReference type="EMBL" id="CAUYUJ010014656">
    <property type="protein sequence ID" value="CAK0844346.1"/>
    <property type="molecule type" value="Genomic_DNA"/>
</dbReference>
<dbReference type="InterPro" id="IPR024224">
    <property type="entry name" value="DENND6"/>
</dbReference>
<organism evidence="2 3">
    <name type="scientific">Prorocentrum cordatum</name>
    <dbReference type="NCBI Taxonomy" id="2364126"/>
    <lineage>
        <taxon>Eukaryota</taxon>
        <taxon>Sar</taxon>
        <taxon>Alveolata</taxon>
        <taxon>Dinophyceae</taxon>
        <taxon>Prorocentrales</taxon>
        <taxon>Prorocentraceae</taxon>
        <taxon>Prorocentrum</taxon>
    </lineage>
</organism>
<sequence length="178" mass="19138">MEPVAAHAAPAGRSEGEDDNMFEPLTLSPRTCQAFWRWARCFCVYVFDVEMGQKLELEMPAGGRPRAPIAARLLGYLAFPDSGPSRGHSATAGGREAETAIFGLRFRRDSGAARGQRRGPGAGAGVGAPSSGDFSYGVACFRQQPDATRPRHCVQRSIVIVSQHGLVSFFSKAMRHVG</sequence>
<comment type="caution">
    <text evidence="2">The sequence shown here is derived from an EMBL/GenBank/DDBJ whole genome shotgun (WGS) entry which is preliminary data.</text>
</comment>
<gene>
    <name evidence="2" type="ORF">PCOR1329_LOCUS38454</name>
</gene>
<dbReference type="PANTHER" id="PTHR13677:SF0">
    <property type="entry name" value="LD41638P"/>
    <property type="match status" value="1"/>
</dbReference>
<reference evidence="2" key="1">
    <citation type="submission" date="2023-10" db="EMBL/GenBank/DDBJ databases">
        <authorList>
            <person name="Chen Y."/>
            <person name="Shah S."/>
            <person name="Dougan E. K."/>
            <person name="Thang M."/>
            <person name="Chan C."/>
        </authorList>
    </citation>
    <scope>NUCLEOTIDE SEQUENCE [LARGE SCALE GENOMIC DNA]</scope>
</reference>